<sequence length="206" mass="24219">MDTNNNYKDFTEKFYEVEEITDTFKDLQWGSSESQKIRFQYLTKLFEEDTKEISLLDVGCGLAHFYNYISENNFVNVQYSGLDIQPNFIKFASKKFPECDFINKSLFELETKKKYDYVVASGTFNIVLPNTNMDDYLKQNIKKMYELCNKGIAFNLLTTNTPSHDMESINACYNPIDILKLCFGFTNKVNLYHSYKINDFTIVMYK</sequence>
<dbReference type="RefSeq" id="WP_202777009.1">
    <property type="nucleotide sequence ID" value="NZ_CP065425.1"/>
</dbReference>
<dbReference type="SUPFAM" id="SSF53335">
    <property type="entry name" value="S-adenosyl-L-methionine-dependent methyltransferases"/>
    <property type="match status" value="1"/>
</dbReference>
<dbReference type="InterPro" id="IPR029063">
    <property type="entry name" value="SAM-dependent_MTases_sf"/>
</dbReference>
<dbReference type="Proteomes" id="UP000595691">
    <property type="component" value="Chromosome"/>
</dbReference>
<dbReference type="Pfam" id="PF08242">
    <property type="entry name" value="Methyltransf_12"/>
    <property type="match status" value="1"/>
</dbReference>
<reference evidence="2 3" key="1">
    <citation type="submission" date="2020-11" db="EMBL/GenBank/DDBJ databases">
        <title>Taxonomic evaluation of the Bacillus sporothermodurans group of bacteria based on whole genome sequences.</title>
        <authorList>
            <person name="Fiedler G."/>
            <person name="Herbstmann A.-D."/>
            <person name="Doll E."/>
            <person name="Wenning M."/>
            <person name="Brinks E."/>
            <person name="Kabisch J."/>
            <person name="Breitenwieser F."/>
            <person name="Lappann M."/>
            <person name="Boehnlein C."/>
            <person name="Franz C."/>
        </authorList>
    </citation>
    <scope>NUCLEOTIDE SEQUENCE [LARGE SCALE GENOMIC DNA]</scope>
    <source>
        <strain evidence="2 3">JCM 19841</strain>
    </source>
</reference>
<keyword evidence="3" id="KW-1185">Reference proteome</keyword>
<keyword evidence="2" id="KW-0489">Methyltransferase</keyword>
<dbReference type="InterPro" id="IPR013217">
    <property type="entry name" value="Methyltransf_12"/>
</dbReference>
<keyword evidence="2" id="KW-0808">Transferase</keyword>
<name>A0ABX7DZ14_9BACI</name>
<dbReference type="GO" id="GO:0008168">
    <property type="term" value="F:methyltransferase activity"/>
    <property type="evidence" value="ECO:0007669"/>
    <property type="project" value="UniProtKB-KW"/>
</dbReference>
<dbReference type="EMBL" id="CP065425">
    <property type="protein sequence ID" value="QQZ08189.1"/>
    <property type="molecule type" value="Genomic_DNA"/>
</dbReference>
<gene>
    <name evidence="2" type="ORF">I5776_14020</name>
</gene>
<organism evidence="2 3">
    <name type="scientific">Heyndrickxia vini</name>
    <dbReference type="NCBI Taxonomy" id="1476025"/>
    <lineage>
        <taxon>Bacteria</taxon>
        <taxon>Bacillati</taxon>
        <taxon>Bacillota</taxon>
        <taxon>Bacilli</taxon>
        <taxon>Bacillales</taxon>
        <taxon>Bacillaceae</taxon>
        <taxon>Heyndrickxia</taxon>
    </lineage>
</organism>
<evidence type="ECO:0000259" key="1">
    <source>
        <dbReference type="Pfam" id="PF08242"/>
    </source>
</evidence>
<dbReference type="GO" id="GO:0032259">
    <property type="term" value="P:methylation"/>
    <property type="evidence" value="ECO:0007669"/>
    <property type="project" value="UniProtKB-KW"/>
</dbReference>
<protein>
    <submittedName>
        <fullName evidence="2">Class I SAM-dependent methyltransferase</fullName>
    </submittedName>
</protein>
<dbReference type="CDD" id="cd02440">
    <property type="entry name" value="AdoMet_MTases"/>
    <property type="match status" value="1"/>
</dbReference>
<feature type="domain" description="Methyltransferase type 12" evidence="1">
    <location>
        <begin position="56"/>
        <end position="149"/>
    </location>
</feature>
<evidence type="ECO:0000313" key="3">
    <source>
        <dbReference type="Proteomes" id="UP000595691"/>
    </source>
</evidence>
<evidence type="ECO:0000313" key="2">
    <source>
        <dbReference type="EMBL" id="QQZ08189.1"/>
    </source>
</evidence>
<proteinExistence type="predicted"/>
<dbReference type="Gene3D" id="3.40.50.150">
    <property type="entry name" value="Vaccinia Virus protein VP39"/>
    <property type="match status" value="1"/>
</dbReference>
<accession>A0ABX7DZ14</accession>